<sequence length="59" mass="6392">MHSGLSLNHLHVLWSAQGLLQRPSPTITAELEPFVAGFILVPDILLSTAAHVSIDDQHP</sequence>
<evidence type="ECO:0000313" key="1">
    <source>
        <dbReference type="EMBL" id="ALW90041.1"/>
    </source>
</evidence>
<accession>A0ABM5X8M5</accession>
<keyword evidence="2" id="KW-1185">Reference proteome</keyword>
<evidence type="ECO:0008006" key="3">
    <source>
        <dbReference type="Google" id="ProtNLM"/>
    </source>
</evidence>
<dbReference type="Proteomes" id="UP000060071">
    <property type="component" value="Chromosome"/>
</dbReference>
<name>A0ABM5X8M5_9DEIO</name>
<organism evidence="1 2">
    <name type="scientific">Deinococcus actinosclerus</name>
    <dbReference type="NCBI Taxonomy" id="1768108"/>
    <lineage>
        <taxon>Bacteria</taxon>
        <taxon>Thermotogati</taxon>
        <taxon>Deinococcota</taxon>
        <taxon>Deinococci</taxon>
        <taxon>Deinococcales</taxon>
        <taxon>Deinococcaceae</taxon>
        <taxon>Deinococcus</taxon>
    </lineage>
</organism>
<reference evidence="1 2" key="1">
    <citation type="submission" date="2015-12" db="EMBL/GenBank/DDBJ databases">
        <authorList>
            <person name="Kim M.K."/>
            <person name="Srinivasan S."/>
            <person name="Lee J.-J."/>
            <person name="Kim K."/>
        </authorList>
    </citation>
    <scope>NUCLEOTIDE SEQUENCE [LARGE SCALE GENOMIC DNA]</scope>
    <source>
        <strain evidence="1 2">BM2</strain>
    </source>
</reference>
<evidence type="ECO:0000313" key="2">
    <source>
        <dbReference type="Proteomes" id="UP000060071"/>
    </source>
</evidence>
<proteinExistence type="predicted"/>
<protein>
    <recommendedName>
        <fullName evidence="3">Transposase IS200-like domain-containing protein</fullName>
    </recommendedName>
</protein>
<dbReference type="EMBL" id="CP013910">
    <property type="protein sequence ID" value="ALW90041.1"/>
    <property type="molecule type" value="Genomic_DNA"/>
</dbReference>
<gene>
    <name evidence="1" type="ORF">AUC44_15010</name>
</gene>